<feature type="transmembrane region" description="Helical" evidence="1">
    <location>
        <begin position="60"/>
        <end position="81"/>
    </location>
</feature>
<comment type="caution">
    <text evidence="2">The sequence shown here is derived from an EMBL/GenBank/DDBJ whole genome shotgun (WGS) entry which is preliminary data.</text>
</comment>
<keyword evidence="1" id="KW-0812">Transmembrane</keyword>
<dbReference type="AlphaFoldDB" id="A0A2U2DWI7"/>
<name>A0A2U2DWI7_9HYPH</name>
<keyword evidence="1" id="KW-0472">Membrane</keyword>
<evidence type="ECO:0000313" key="3">
    <source>
        <dbReference type="Proteomes" id="UP000245252"/>
    </source>
</evidence>
<sequence length="151" mass="16632">MIVLRAVYQGVADHFPFRWSEWVMLWPSFGMWIVLQVDPNMFATSPSFHALASWGNEGQWAIVLAACGVCRLTALTINGTFRGFAYSPHIRAAASIIGALVWSQVSLGFLLSYFGGGALSGAIIWSTLVLVEVVNIHRSWADISRHRQGHG</sequence>
<reference evidence="2 3" key="1">
    <citation type="submission" date="2018-05" db="EMBL/GenBank/DDBJ databases">
        <title>The draft genome of strain NS-104.</title>
        <authorList>
            <person name="Hang P."/>
            <person name="Jiang J."/>
        </authorList>
    </citation>
    <scope>NUCLEOTIDE SEQUENCE [LARGE SCALE GENOMIC DNA]</scope>
    <source>
        <strain evidence="2 3">NS-104</strain>
    </source>
</reference>
<keyword evidence="3" id="KW-1185">Reference proteome</keyword>
<proteinExistence type="predicted"/>
<gene>
    <name evidence="2" type="ORF">DEM27_00235</name>
</gene>
<evidence type="ECO:0000256" key="1">
    <source>
        <dbReference type="SAM" id="Phobius"/>
    </source>
</evidence>
<keyword evidence="1" id="KW-1133">Transmembrane helix</keyword>
<dbReference type="OrthoDB" id="7502269at2"/>
<dbReference type="RefSeq" id="WP_109456194.1">
    <property type="nucleotide sequence ID" value="NZ_QFBC01000001.1"/>
</dbReference>
<accession>A0A2U2DWI7</accession>
<protein>
    <submittedName>
        <fullName evidence="2">Uncharacterized protein</fullName>
    </submittedName>
</protein>
<evidence type="ECO:0000313" key="2">
    <source>
        <dbReference type="EMBL" id="PWE57677.1"/>
    </source>
</evidence>
<feature type="transmembrane region" description="Helical" evidence="1">
    <location>
        <begin position="119"/>
        <end position="137"/>
    </location>
</feature>
<feature type="transmembrane region" description="Helical" evidence="1">
    <location>
        <begin position="93"/>
        <end position="113"/>
    </location>
</feature>
<dbReference type="Proteomes" id="UP000245252">
    <property type="component" value="Unassembled WGS sequence"/>
</dbReference>
<organism evidence="2 3">
    <name type="scientific">Metarhizobium album</name>
    <dbReference type="NCBI Taxonomy" id="2182425"/>
    <lineage>
        <taxon>Bacteria</taxon>
        <taxon>Pseudomonadati</taxon>
        <taxon>Pseudomonadota</taxon>
        <taxon>Alphaproteobacteria</taxon>
        <taxon>Hyphomicrobiales</taxon>
        <taxon>Rhizobiaceae</taxon>
        <taxon>Metarhizobium</taxon>
    </lineage>
</organism>
<dbReference type="EMBL" id="QFBC01000001">
    <property type="protein sequence ID" value="PWE57677.1"/>
    <property type="molecule type" value="Genomic_DNA"/>
</dbReference>